<reference evidence="1 2" key="1">
    <citation type="journal article" date="2021" name="BMC Genomics">
        <title>Datura genome reveals duplications of psychoactive alkaloid biosynthetic genes and high mutation rate following tissue culture.</title>
        <authorList>
            <person name="Rajewski A."/>
            <person name="Carter-House D."/>
            <person name="Stajich J."/>
            <person name="Litt A."/>
        </authorList>
    </citation>
    <scope>NUCLEOTIDE SEQUENCE [LARGE SCALE GENOMIC DNA]</scope>
    <source>
        <strain evidence="1">AR-01</strain>
    </source>
</reference>
<gene>
    <name evidence="1" type="ORF">HAX54_000214</name>
</gene>
<organism evidence="1 2">
    <name type="scientific">Datura stramonium</name>
    <name type="common">Jimsonweed</name>
    <name type="synonym">Common thornapple</name>
    <dbReference type="NCBI Taxonomy" id="4076"/>
    <lineage>
        <taxon>Eukaryota</taxon>
        <taxon>Viridiplantae</taxon>
        <taxon>Streptophyta</taxon>
        <taxon>Embryophyta</taxon>
        <taxon>Tracheophyta</taxon>
        <taxon>Spermatophyta</taxon>
        <taxon>Magnoliopsida</taxon>
        <taxon>eudicotyledons</taxon>
        <taxon>Gunneridae</taxon>
        <taxon>Pentapetalae</taxon>
        <taxon>asterids</taxon>
        <taxon>lamiids</taxon>
        <taxon>Solanales</taxon>
        <taxon>Solanaceae</taxon>
        <taxon>Solanoideae</taxon>
        <taxon>Datureae</taxon>
        <taxon>Datura</taxon>
    </lineage>
</organism>
<dbReference type="EMBL" id="JACEIK010001003">
    <property type="protein sequence ID" value="MCD7464926.1"/>
    <property type="molecule type" value="Genomic_DNA"/>
</dbReference>
<protein>
    <submittedName>
        <fullName evidence="1">Uncharacterized protein</fullName>
    </submittedName>
</protein>
<proteinExistence type="predicted"/>
<evidence type="ECO:0000313" key="1">
    <source>
        <dbReference type="EMBL" id="MCD7464926.1"/>
    </source>
</evidence>
<evidence type="ECO:0000313" key="2">
    <source>
        <dbReference type="Proteomes" id="UP000823775"/>
    </source>
</evidence>
<accession>A0ABS8T1R7</accession>
<comment type="caution">
    <text evidence="1">The sequence shown here is derived from an EMBL/GenBank/DDBJ whole genome shotgun (WGS) entry which is preliminary data.</text>
</comment>
<keyword evidence="2" id="KW-1185">Reference proteome</keyword>
<sequence length="105" mass="11713">MPVAVRGPPVWGKYGGGGGKMLNIDVGNFYGREKYQLKRKSRYKALGHFLDPHFTGASKVKTGGKSTWRRMSVVYLVFYEAPISHRHLVGLHLRFAGVPPVLTTI</sequence>
<dbReference type="Proteomes" id="UP000823775">
    <property type="component" value="Unassembled WGS sequence"/>
</dbReference>
<name>A0ABS8T1R7_DATST</name>